<dbReference type="EMBL" id="QKKF02000377">
    <property type="protein sequence ID" value="RZF49189.1"/>
    <property type="molecule type" value="Genomic_DNA"/>
</dbReference>
<dbReference type="Pfam" id="PF02019">
    <property type="entry name" value="WIF"/>
    <property type="match status" value="1"/>
</dbReference>
<sequence>MTMEKLSVLRAMAFYSKFVICMLFCCLPASARLNLYLNQIEVRQLLGLSAELYYVREGVVNQYALNFVVPVPATVSSLHFTWQSLAGTPQPGGFSLPPASADFCFSGTSSGLALAWLLENHPFKILPFCVERFKWCRKSGKPLKSQ</sequence>
<gene>
    <name evidence="4" type="ORF">LSTR_LSTR008475</name>
</gene>
<organism evidence="4 5">
    <name type="scientific">Laodelphax striatellus</name>
    <name type="common">Small brown planthopper</name>
    <name type="synonym">Delphax striatella</name>
    <dbReference type="NCBI Taxonomy" id="195883"/>
    <lineage>
        <taxon>Eukaryota</taxon>
        <taxon>Metazoa</taxon>
        <taxon>Ecdysozoa</taxon>
        <taxon>Arthropoda</taxon>
        <taxon>Hexapoda</taxon>
        <taxon>Insecta</taxon>
        <taxon>Pterygota</taxon>
        <taxon>Neoptera</taxon>
        <taxon>Paraneoptera</taxon>
        <taxon>Hemiptera</taxon>
        <taxon>Auchenorrhyncha</taxon>
        <taxon>Fulgoroidea</taxon>
        <taxon>Delphacidae</taxon>
        <taxon>Criomorphinae</taxon>
        <taxon>Laodelphax</taxon>
    </lineage>
</organism>
<name>A0A482XVI3_LAOST</name>
<dbReference type="PROSITE" id="PS50814">
    <property type="entry name" value="WIF"/>
    <property type="match status" value="1"/>
</dbReference>
<feature type="domain" description="WIF" evidence="3">
    <location>
        <begin position="35"/>
        <end position="146"/>
    </location>
</feature>
<comment type="caution">
    <text evidence="4">The sequence shown here is derived from an EMBL/GenBank/DDBJ whole genome shotgun (WGS) entry which is preliminary data.</text>
</comment>
<evidence type="ECO:0000256" key="1">
    <source>
        <dbReference type="ARBA" id="ARBA00022729"/>
    </source>
</evidence>
<protein>
    <recommendedName>
        <fullName evidence="3">WIF domain-containing protein</fullName>
    </recommendedName>
</protein>
<evidence type="ECO:0000313" key="5">
    <source>
        <dbReference type="Proteomes" id="UP000291343"/>
    </source>
</evidence>
<keyword evidence="5" id="KW-1185">Reference proteome</keyword>
<dbReference type="InterPro" id="IPR038677">
    <property type="entry name" value="WIF_sf"/>
</dbReference>
<evidence type="ECO:0000313" key="4">
    <source>
        <dbReference type="EMBL" id="RZF49189.1"/>
    </source>
</evidence>
<dbReference type="SMR" id="A0A482XVI3"/>
<dbReference type="Gene3D" id="2.60.40.2170">
    <property type="entry name" value="Wnt, WIF domain"/>
    <property type="match status" value="1"/>
</dbReference>
<accession>A0A482XVI3</accession>
<dbReference type="Proteomes" id="UP000291343">
    <property type="component" value="Unassembled WGS sequence"/>
</dbReference>
<evidence type="ECO:0000256" key="2">
    <source>
        <dbReference type="ARBA" id="ARBA00023180"/>
    </source>
</evidence>
<keyword evidence="2" id="KW-0325">Glycoprotein</keyword>
<evidence type="ECO:0000259" key="3">
    <source>
        <dbReference type="PROSITE" id="PS50814"/>
    </source>
</evidence>
<keyword evidence="1" id="KW-0732">Signal</keyword>
<dbReference type="AlphaFoldDB" id="A0A482XVI3"/>
<dbReference type="OrthoDB" id="6626219at2759"/>
<dbReference type="SMART" id="SM00469">
    <property type="entry name" value="WIF"/>
    <property type="match status" value="1"/>
</dbReference>
<dbReference type="InParanoid" id="A0A482XVI3"/>
<dbReference type="STRING" id="195883.A0A482XVI3"/>
<dbReference type="InterPro" id="IPR003306">
    <property type="entry name" value="WIF"/>
</dbReference>
<feature type="non-terminal residue" evidence="4">
    <location>
        <position position="146"/>
    </location>
</feature>
<reference evidence="4 5" key="1">
    <citation type="journal article" date="2017" name="Gigascience">
        <title>Genome sequence of the small brown planthopper, Laodelphax striatellus.</title>
        <authorList>
            <person name="Zhu J."/>
            <person name="Jiang F."/>
            <person name="Wang X."/>
            <person name="Yang P."/>
            <person name="Bao Y."/>
            <person name="Zhao W."/>
            <person name="Wang W."/>
            <person name="Lu H."/>
            <person name="Wang Q."/>
            <person name="Cui N."/>
            <person name="Li J."/>
            <person name="Chen X."/>
            <person name="Luo L."/>
            <person name="Yu J."/>
            <person name="Kang L."/>
            <person name="Cui F."/>
        </authorList>
    </citation>
    <scope>NUCLEOTIDE SEQUENCE [LARGE SCALE GENOMIC DNA]</scope>
    <source>
        <strain evidence="4">Lst14</strain>
    </source>
</reference>
<proteinExistence type="predicted"/>